<dbReference type="HOGENOM" id="CLU_2751105_0_0_0"/>
<dbReference type="OrthoDB" id="73133at2"/>
<reference evidence="2" key="1">
    <citation type="submission" date="2012-03" db="EMBL/GenBank/DDBJ databases">
        <title>Complete sequence of chromosome of Deinococcus peraridilitoris DSM 19664.</title>
        <authorList>
            <person name="Lucas S."/>
            <person name="Copeland A."/>
            <person name="Lapidus A."/>
            <person name="Glavina del Rio T."/>
            <person name="Dalin E."/>
            <person name="Tice H."/>
            <person name="Bruce D."/>
            <person name="Goodwin L."/>
            <person name="Pitluck S."/>
            <person name="Peters L."/>
            <person name="Mikhailova N."/>
            <person name="Lu M."/>
            <person name="Kyrpides N."/>
            <person name="Mavromatis K."/>
            <person name="Ivanova N."/>
            <person name="Brettin T."/>
            <person name="Detter J.C."/>
            <person name="Han C."/>
            <person name="Larimer F."/>
            <person name="Land M."/>
            <person name="Hauser L."/>
            <person name="Markowitz V."/>
            <person name="Cheng J.-F."/>
            <person name="Hugenholtz P."/>
            <person name="Woyke T."/>
            <person name="Wu D."/>
            <person name="Pukall R."/>
            <person name="Steenblock K."/>
            <person name="Brambilla E."/>
            <person name="Klenk H.-P."/>
            <person name="Eisen J.A."/>
        </authorList>
    </citation>
    <scope>NUCLEOTIDE SEQUENCE [LARGE SCALE GENOMIC DNA]</scope>
    <source>
        <strain evidence="2">DSM 19664 / LMG 22246 / CIP 109416 / KR-200</strain>
    </source>
</reference>
<evidence type="ECO:0000313" key="2">
    <source>
        <dbReference type="Proteomes" id="UP000010467"/>
    </source>
</evidence>
<accession>L0A0U0</accession>
<name>L0A0U0_DEIPD</name>
<dbReference type="Proteomes" id="UP000010467">
    <property type="component" value="Chromosome"/>
</dbReference>
<dbReference type="KEGG" id="dpd:Deipe_1036"/>
<keyword evidence="2" id="KW-1185">Reference proteome</keyword>
<sequence length="73" mass="8445">MSRAFVKDANDERWQPPEQAAEFAVYVEEDRGRFTPSPVRRGDDLIELLRWASAQPRGSYQVRDRLGRPLADV</sequence>
<protein>
    <submittedName>
        <fullName evidence="1">Uncharacterized protein</fullName>
    </submittedName>
</protein>
<evidence type="ECO:0000313" key="1">
    <source>
        <dbReference type="EMBL" id="AFZ66600.1"/>
    </source>
</evidence>
<proteinExistence type="predicted"/>
<dbReference type="EMBL" id="CP003382">
    <property type="protein sequence ID" value="AFZ66600.1"/>
    <property type="molecule type" value="Genomic_DNA"/>
</dbReference>
<organism evidence="1 2">
    <name type="scientific">Deinococcus peraridilitoris (strain DSM 19664 / LMG 22246 / CIP 109416 / KR-200)</name>
    <dbReference type="NCBI Taxonomy" id="937777"/>
    <lineage>
        <taxon>Bacteria</taxon>
        <taxon>Thermotogati</taxon>
        <taxon>Deinococcota</taxon>
        <taxon>Deinococci</taxon>
        <taxon>Deinococcales</taxon>
        <taxon>Deinococcaceae</taxon>
        <taxon>Deinococcus</taxon>
    </lineage>
</organism>
<dbReference type="RefSeq" id="WP_015234910.1">
    <property type="nucleotide sequence ID" value="NC_019793.1"/>
</dbReference>
<gene>
    <name evidence="1" type="ordered locus">Deipe_1036</name>
</gene>
<dbReference type="AlphaFoldDB" id="L0A0U0"/>
<dbReference type="PATRIC" id="fig|937777.3.peg.1040"/>